<evidence type="ECO:0000259" key="1">
    <source>
        <dbReference type="Pfam" id="PF13456"/>
    </source>
</evidence>
<reference evidence="2 3" key="1">
    <citation type="journal article" date="2020" name="BMC Genomics">
        <title>Intraspecific diversification of the crop wild relative Brassica cretica Lam. using demographic model selection.</title>
        <authorList>
            <person name="Kioukis A."/>
            <person name="Michalopoulou V.A."/>
            <person name="Briers L."/>
            <person name="Pirintsos S."/>
            <person name="Studholme D.J."/>
            <person name="Pavlidis P."/>
            <person name="Sarris P.F."/>
        </authorList>
    </citation>
    <scope>NUCLEOTIDE SEQUENCE [LARGE SCALE GENOMIC DNA]</scope>
    <source>
        <strain evidence="3">cv. PFS-1207/04</strain>
    </source>
</reference>
<accession>A0ABQ7D072</accession>
<dbReference type="EMBL" id="QGKV02000759">
    <property type="protein sequence ID" value="KAF3565826.1"/>
    <property type="molecule type" value="Genomic_DNA"/>
</dbReference>
<comment type="caution">
    <text evidence="2">The sequence shown here is derived from an EMBL/GenBank/DDBJ whole genome shotgun (WGS) entry which is preliminary data.</text>
</comment>
<dbReference type="InterPro" id="IPR002156">
    <property type="entry name" value="RNaseH_domain"/>
</dbReference>
<dbReference type="Pfam" id="PF13456">
    <property type="entry name" value="RVT_3"/>
    <property type="match status" value="1"/>
</dbReference>
<feature type="domain" description="RNase H type-1" evidence="1">
    <location>
        <begin position="70"/>
        <end position="120"/>
    </location>
</feature>
<sequence length="140" mass="15679">MLYSRLKSSAKTGGVSKFLEKYIPSSLAIHTRIWPHIGIILSGREQDLHGLTRDLHLQSTKMVLAPCPDLRVFTDCTTLLGEITCKSQRKEILGVLTDIRSIFTSFASIFFFHVSRSENKGVSSPVCIELGLRHVSFWAS</sequence>
<protein>
    <recommendedName>
        <fullName evidence="1">RNase H type-1 domain-containing protein</fullName>
    </recommendedName>
</protein>
<evidence type="ECO:0000313" key="3">
    <source>
        <dbReference type="Proteomes" id="UP000266723"/>
    </source>
</evidence>
<dbReference type="Proteomes" id="UP000266723">
    <property type="component" value="Unassembled WGS sequence"/>
</dbReference>
<name>A0ABQ7D072_BRACR</name>
<organism evidence="2 3">
    <name type="scientific">Brassica cretica</name>
    <name type="common">Mustard</name>
    <dbReference type="NCBI Taxonomy" id="69181"/>
    <lineage>
        <taxon>Eukaryota</taxon>
        <taxon>Viridiplantae</taxon>
        <taxon>Streptophyta</taxon>
        <taxon>Embryophyta</taxon>
        <taxon>Tracheophyta</taxon>
        <taxon>Spermatophyta</taxon>
        <taxon>Magnoliopsida</taxon>
        <taxon>eudicotyledons</taxon>
        <taxon>Gunneridae</taxon>
        <taxon>Pentapetalae</taxon>
        <taxon>rosids</taxon>
        <taxon>malvids</taxon>
        <taxon>Brassicales</taxon>
        <taxon>Brassicaceae</taxon>
        <taxon>Brassiceae</taxon>
        <taxon>Brassica</taxon>
    </lineage>
</organism>
<proteinExistence type="predicted"/>
<keyword evidence="3" id="KW-1185">Reference proteome</keyword>
<gene>
    <name evidence="2" type="ORF">DY000_02011509</name>
</gene>
<evidence type="ECO:0000313" key="2">
    <source>
        <dbReference type="EMBL" id="KAF3565826.1"/>
    </source>
</evidence>